<keyword evidence="3" id="KW-1185">Reference proteome</keyword>
<feature type="compositionally biased region" description="Low complexity" evidence="1">
    <location>
        <begin position="14"/>
        <end position="23"/>
    </location>
</feature>
<dbReference type="Proteomes" id="UP000729402">
    <property type="component" value="Unassembled WGS sequence"/>
</dbReference>
<sequence>MAAMTSFHGHHHSSSSMATSPRSGTRQAALRFRASAHGCNSPHLPAHGCSSSRLSFVATANKKVFEDQLRGIVCYRDDKGELICEGYDEGPRLGMRLPEKACFPWPVGVQITDFIELATLRVFKDNDVIQTKNDPKRQI</sequence>
<evidence type="ECO:0000256" key="1">
    <source>
        <dbReference type="SAM" id="MobiDB-lite"/>
    </source>
</evidence>
<comment type="caution">
    <text evidence="2">The sequence shown here is derived from an EMBL/GenBank/DDBJ whole genome shotgun (WGS) entry which is preliminary data.</text>
</comment>
<reference evidence="2" key="1">
    <citation type="journal article" date="2021" name="bioRxiv">
        <title>Whole Genome Assembly and Annotation of Northern Wild Rice, Zizania palustris L., Supports a Whole Genome Duplication in the Zizania Genus.</title>
        <authorList>
            <person name="Haas M."/>
            <person name="Kono T."/>
            <person name="Macchietto M."/>
            <person name="Millas R."/>
            <person name="McGilp L."/>
            <person name="Shao M."/>
            <person name="Duquette J."/>
            <person name="Hirsch C.N."/>
            <person name="Kimball J."/>
        </authorList>
    </citation>
    <scope>NUCLEOTIDE SEQUENCE</scope>
    <source>
        <tissue evidence="2">Fresh leaf tissue</tissue>
    </source>
</reference>
<dbReference type="AlphaFoldDB" id="A0A8J5TDI2"/>
<dbReference type="PANTHER" id="PTHR34206:SF11">
    <property type="entry name" value="OS06G0193300 PROTEIN"/>
    <property type="match status" value="1"/>
</dbReference>
<organism evidence="2 3">
    <name type="scientific">Zizania palustris</name>
    <name type="common">Northern wild rice</name>
    <dbReference type="NCBI Taxonomy" id="103762"/>
    <lineage>
        <taxon>Eukaryota</taxon>
        <taxon>Viridiplantae</taxon>
        <taxon>Streptophyta</taxon>
        <taxon>Embryophyta</taxon>
        <taxon>Tracheophyta</taxon>
        <taxon>Spermatophyta</taxon>
        <taxon>Magnoliopsida</taxon>
        <taxon>Liliopsida</taxon>
        <taxon>Poales</taxon>
        <taxon>Poaceae</taxon>
        <taxon>BOP clade</taxon>
        <taxon>Oryzoideae</taxon>
        <taxon>Oryzeae</taxon>
        <taxon>Zizaniinae</taxon>
        <taxon>Zizania</taxon>
    </lineage>
</organism>
<proteinExistence type="predicted"/>
<feature type="region of interest" description="Disordered" evidence="1">
    <location>
        <begin position="1"/>
        <end position="27"/>
    </location>
</feature>
<dbReference type="EMBL" id="JAAALK010000283">
    <property type="protein sequence ID" value="KAG8076974.1"/>
    <property type="molecule type" value="Genomic_DNA"/>
</dbReference>
<evidence type="ECO:0000313" key="2">
    <source>
        <dbReference type="EMBL" id="KAG8076974.1"/>
    </source>
</evidence>
<name>A0A8J5TDI2_ZIZPA</name>
<protein>
    <submittedName>
        <fullName evidence="2">Uncharacterized protein</fullName>
    </submittedName>
</protein>
<dbReference type="OrthoDB" id="581210at2759"/>
<gene>
    <name evidence="2" type="ORF">GUJ93_ZPchr0006g44473</name>
</gene>
<accession>A0A8J5TDI2</accession>
<dbReference type="PANTHER" id="PTHR34206">
    <property type="entry name" value="OS06G0193300 PROTEIN"/>
    <property type="match status" value="1"/>
</dbReference>
<reference evidence="2" key="2">
    <citation type="submission" date="2021-02" db="EMBL/GenBank/DDBJ databases">
        <authorList>
            <person name="Kimball J.A."/>
            <person name="Haas M.W."/>
            <person name="Macchietto M."/>
            <person name="Kono T."/>
            <person name="Duquette J."/>
            <person name="Shao M."/>
        </authorList>
    </citation>
    <scope>NUCLEOTIDE SEQUENCE</scope>
    <source>
        <tissue evidence="2">Fresh leaf tissue</tissue>
    </source>
</reference>
<evidence type="ECO:0000313" key="3">
    <source>
        <dbReference type="Proteomes" id="UP000729402"/>
    </source>
</evidence>